<protein>
    <submittedName>
        <fullName evidence="1">MBL fold metallo-hydrolase</fullName>
    </submittedName>
</protein>
<dbReference type="PANTHER" id="PTHR39189">
    <property type="entry name" value="UPF0173 METAL-DEPENDENT HYDROLASE YTKL"/>
    <property type="match status" value="1"/>
</dbReference>
<sequence>MRILWYGHAAFLIENPGVRIIVDPFRAPDSGGYEPIDEPADVVVVSHENDRYHSHLGQIIPPFHVIRALNLGEAGESFRGVLFEAIRVFESPERKPEDEVTIIHFRTEGLHVVFLGDLGHLLTESELTPIRGADVLLIPAGGTPTIDLDEIPALLDAIDPRIVVPMHYKTPKINLNIQPLERFLERLPDDPIVAVDGSEFTVDTASLPSRRTIYRMEHAR</sequence>
<keyword evidence="2" id="KW-1185">Reference proteome</keyword>
<accession>A0ABT6FF34</accession>
<name>A0ABT6FF34_9BACT</name>
<dbReference type="Proteomes" id="UP001216907">
    <property type="component" value="Unassembled WGS sequence"/>
</dbReference>
<dbReference type="Gene3D" id="3.60.15.10">
    <property type="entry name" value="Ribonuclease Z/Hydroxyacylglutathione hydrolase-like"/>
    <property type="match status" value="1"/>
</dbReference>
<dbReference type="SUPFAM" id="SSF56281">
    <property type="entry name" value="Metallo-hydrolase/oxidoreductase"/>
    <property type="match status" value="1"/>
</dbReference>
<gene>
    <name evidence="1" type="ORF">PZE19_20645</name>
</gene>
<reference evidence="1 2" key="1">
    <citation type="submission" date="2023-03" db="EMBL/GenBank/DDBJ databases">
        <title>Paludisphaera mucosa sp. nov. a novel planctomycete from northern fen.</title>
        <authorList>
            <person name="Ivanova A."/>
        </authorList>
    </citation>
    <scope>NUCLEOTIDE SEQUENCE [LARGE SCALE GENOMIC DNA]</scope>
    <source>
        <strain evidence="1 2">Pla2</strain>
    </source>
</reference>
<evidence type="ECO:0000313" key="2">
    <source>
        <dbReference type="Proteomes" id="UP001216907"/>
    </source>
</evidence>
<dbReference type="InterPro" id="IPR036866">
    <property type="entry name" value="RibonucZ/Hydroxyglut_hydro"/>
</dbReference>
<proteinExistence type="predicted"/>
<dbReference type="EMBL" id="JARRAG010000002">
    <property type="protein sequence ID" value="MDG3006187.1"/>
    <property type="molecule type" value="Genomic_DNA"/>
</dbReference>
<comment type="caution">
    <text evidence="1">The sequence shown here is derived from an EMBL/GenBank/DDBJ whole genome shotgun (WGS) entry which is preliminary data.</text>
</comment>
<dbReference type="Pfam" id="PF13483">
    <property type="entry name" value="Lactamase_B_3"/>
    <property type="match status" value="1"/>
</dbReference>
<evidence type="ECO:0000313" key="1">
    <source>
        <dbReference type="EMBL" id="MDG3006187.1"/>
    </source>
</evidence>
<dbReference type="RefSeq" id="WP_277862487.1">
    <property type="nucleotide sequence ID" value="NZ_JARRAG010000002.1"/>
</dbReference>
<organism evidence="1 2">
    <name type="scientific">Paludisphaera mucosa</name>
    <dbReference type="NCBI Taxonomy" id="3030827"/>
    <lineage>
        <taxon>Bacteria</taxon>
        <taxon>Pseudomonadati</taxon>
        <taxon>Planctomycetota</taxon>
        <taxon>Planctomycetia</taxon>
        <taxon>Isosphaerales</taxon>
        <taxon>Isosphaeraceae</taxon>
        <taxon>Paludisphaera</taxon>
    </lineage>
</organism>
<dbReference type="PANTHER" id="PTHR39189:SF1">
    <property type="entry name" value="UPF0173 METAL-DEPENDENT HYDROLASE YTKL"/>
    <property type="match status" value="1"/>
</dbReference>